<dbReference type="HAMAP" id="MF_01883">
    <property type="entry name" value="MdcB"/>
    <property type="match status" value="1"/>
</dbReference>
<keyword evidence="3 5" id="KW-0547">Nucleotide-binding</keyword>
<dbReference type="GO" id="GO:0046917">
    <property type="term" value="F:triphosphoribosyl-dephospho-CoA synthase activity"/>
    <property type="evidence" value="ECO:0007669"/>
    <property type="project" value="UniProtKB-UniRule"/>
</dbReference>
<keyword evidence="4 5" id="KW-0067">ATP-binding</keyword>
<dbReference type="STRING" id="1122240.GCA_000620105_01829"/>
<accession>A0A2S0PE90</accession>
<keyword evidence="7" id="KW-1185">Reference proteome</keyword>
<dbReference type="Proteomes" id="UP000244173">
    <property type="component" value="Chromosome"/>
</dbReference>
<dbReference type="GO" id="GO:0005524">
    <property type="term" value="F:ATP binding"/>
    <property type="evidence" value="ECO:0007669"/>
    <property type="project" value="UniProtKB-KW"/>
</dbReference>
<keyword evidence="6" id="KW-0328">Glycosyltransferase</keyword>
<organism evidence="6 7">
    <name type="scientific">Microvirgula aerodenitrificans</name>
    <dbReference type="NCBI Taxonomy" id="57480"/>
    <lineage>
        <taxon>Bacteria</taxon>
        <taxon>Pseudomonadati</taxon>
        <taxon>Pseudomonadota</taxon>
        <taxon>Betaproteobacteria</taxon>
        <taxon>Neisseriales</taxon>
        <taxon>Aquaspirillaceae</taxon>
        <taxon>Microvirgula</taxon>
    </lineage>
</organism>
<evidence type="ECO:0000313" key="7">
    <source>
        <dbReference type="Proteomes" id="UP000244173"/>
    </source>
</evidence>
<evidence type="ECO:0000256" key="3">
    <source>
        <dbReference type="ARBA" id="ARBA00022741"/>
    </source>
</evidence>
<sequence length="300" mass="31820">MVRRTLQPAGPFPELVMNGFVLNRSVPLALRIADLAVRALVDEAELTPKPGLVDRRGSGAHRDLTLDLMRRSAHALHDGFARMGEAAAHAEADLALREAVGRIGREAEADMMRVTGGVNTHRGAIWALGLLSAAAAMQPADLTAANVARRAASLACLADRFSQPQASNGERMRTRYGVPGARGEAQQAFPHVIDIGLPALRASRAAGQPEDVARLDALIAILARLHDTCVLSRGGEAALRDAQSLARDILRAGGTGSLQGRHLLYRLELNMLAHNASPGGAADLLAATLFLDALERQVTM</sequence>
<comment type="catalytic activity">
    <reaction evidence="1 5">
        <text>3'-dephospho-CoA + ATP = 2'-(5''-triphospho-alpha-D-ribosyl)-3'-dephospho-CoA + adenine</text>
        <dbReference type="Rhea" id="RHEA:15117"/>
        <dbReference type="ChEBI" id="CHEBI:16708"/>
        <dbReference type="ChEBI" id="CHEBI:30616"/>
        <dbReference type="ChEBI" id="CHEBI:57328"/>
        <dbReference type="ChEBI" id="CHEBI:61378"/>
        <dbReference type="EC" id="2.4.2.52"/>
    </reaction>
</comment>
<proteinExistence type="inferred from homology"/>
<keyword evidence="2 5" id="KW-0808">Transferase</keyword>
<dbReference type="OrthoDB" id="114886at2"/>
<reference evidence="6 7" key="1">
    <citation type="submission" date="2018-04" db="EMBL/GenBank/DDBJ databases">
        <title>Denitrifier Microvirgula.</title>
        <authorList>
            <person name="Anderson E."/>
            <person name="Jang J."/>
            <person name="Ishii S."/>
        </authorList>
    </citation>
    <scope>NUCLEOTIDE SEQUENCE [LARGE SCALE GENOMIC DNA]</scope>
    <source>
        <strain evidence="6 7">BE2.4</strain>
    </source>
</reference>
<dbReference type="EMBL" id="CP028519">
    <property type="protein sequence ID" value="AVY95681.1"/>
    <property type="molecule type" value="Genomic_DNA"/>
</dbReference>
<gene>
    <name evidence="5" type="primary">mdcB</name>
    <name evidence="6" type="ORF">DAI18_17750</name>
</gene>
<protein>
    <recommendedName>
        <fullName evidence="5">Probable 2-(5''-triphosphoribosyl)-3'-dephosphocoenzyme-A synthase</fullName>
        <shortName evidence="5">2-(5''-triphosphoribosyl)-3'-dephospho-CoA synthase</shortName>
        <ecNumber evidence="5">2.4.2.52</ecNumber>
    </recommendedName>
</protein>
<comment type="similarity">
    <text evidence="5">Belongs to the CitG/MdcB family.</text>
</comment>
<dbReference type="InterPro" id="IPR017555">
    <property type="entry name" value="TriPribosyl-deP-CoA_syn"/>
</dbReference>
<name>A0A2S0PE90_9NEIS</name>
<evidence type="ECO:0000256" key="1">
    <source>
        <dbReference type="ARBA" id="ARBA00001210"/>
    </source>
</evidence>
<evidence type="ECO:0000256" key="4">
    <source>
        <dbReference type="ARBA" id="ARBA00022840"/>
    </source>
</evidence>
<dbReference type="PANTHER" id="PTHR30201">
    <property type="entry name" value="TRIPHOSPHORIBOSYL-DEPHOSPHO-COA SYNTHASE"/>
    <property type="match status" value="1"/>
</dbReference>
<evidence type="ECO:0000256" key="5">
    <source>
        <dbReference type="HAMAP-Rule" id="MF_01883"/>
    </source>
</evidence>
<dbReference type="Pfam" id="PF01874">
    <property type="entry name" value="CitG"/>
    <property type="match status" value="1"/>
</dbReference>
<dbReference type="EC" id="2.4.2.52" evidence="5"/>
<dbReference type="KEGG" id="maer:DAI18_17750"/>
<dbReference type="GO" id="GO:0016757">
    <property type="term" value="F:glycosyltransferase activity"/>
    <property type="evidence" value="ECO:0007669"/>
    <property type="project" value="UniProtKB-KW"/>
</dbReference>
<dbReference type="NCBIfam" id="TIGR03132">
    <property type="entry name" value="malonate_mdcB"/>
    <property type="match status" value="1"/>
</dbReference>
<dbReference type="GO" id="GO:0051191">
    <property type="term" value="P:prosthetic group biosynthetic process"/>
    <property type="evidence" value="ECO:0007669"/>
    <property type="project" value="TreeGrafter"/>
</dbReference>
<dbReference type="AlphaFoldDB" id="A0A2S0PE90"/>
<evidence type="ECO:0000313" key="6">
    <source>
        <dbReference type="EMBL" id="AVY95681.1"/>
    </source>
</evidence>
<dbReference type="InterPro" id="IPR002736">
    <property type="entry name" value="CitG"/>
</dbReference>
<dbReference type="PANTHER" id="PTHR30201:SF2">
    <property type="entry name" value="2-(5''-TRIPHOSPHORIBOSYL)-3'-DEPHOSPHOCOENZYME-A SYNTHASE"/>
    <property type="match status" value="1"/>
</dbReference>
<dbReference type="Gene3D" id="1.10.4200.10">
    <property type="entry name" value="Triphosphoribosyl-dephospho-CoA protein"/>
    <property type="match status" value="2"/>
</dbReference>
<evidence type="ECO:0000256" key="2">
    <source>
        <dbReference type="ARBA" id="ARBA00022679"/>
    </source>
</evidence>
<comment type="function">
    <text evidence="5">Involved in the formation of 2-(5''-phosphoribosyl)-3'-dephosphocoenzyme-A, the prosthetic group of the acyl-carrier protein of the malonate decarboxylase.</text>
</comment>
<dbReference type="NCBIfam" id="NF002315">
    <property type="entry name" value="PRK01237.1"/>
    <property type="match status" value="1"/>
</dbReference>